<dbReference type="Proteomes" id="UP000070133">
    <property type="component" value="Unassembled WGS sequence"/>
</dbReference>
<feature type="region of interest" description="Disordered" evidence="1">
    <location>
        <begin position="286"/>
        <end position="343"/>
    </location>
</feature>
<dbReference type="GO" id="GO:0005666">
    <property type="term" value="C:RNA polymerase III complex"/>
    <property type="evidence" value="ECO:0007669"/>
    <property type="project" value="TreeGrafter"/>
</dbReference>
<protein>
    <recommendedName>
        <fullName evidence="4">DNA-directed RNA polymerase III subunit Rpc5</fullName>
    </recommendedName>
</protein>
<evidence type="ECO:0000313" key="2">
    <source>
        <dbReference type="EMBL" id="KXT03385.1"/>
    </source>
</evidence>
<organism evidence="2 3">
    <name type="scientific">Pseudocercospora eumusae</name>
    <dbReference type="NCBI Taxonomy" id="321146"/>
    <lineage>
        <taxon>Eukaryota</taxon>
        <taxon>Fungi</taxon>
        <taxon>Dikarya</taxon>
        <taxon>Ascomycota</taxon>
        <taxon>Pezizomycotina</taxon>
        <taxon>Dothideomycetes</taxon>
        <taxon>Dothideomycetidae</taxon>
        <taxon>Mycosphaerellales</taxon>
        <taxon>Mycosphaerellaceae</taxon>
        <taxon>Pseudocercospora</taxon>
    </lineage>
</organism>
<feature type="compositionally biased region" description="Acidic residues" evidence="1">
    <location>
        <begin position="322"/>
        <end position="336"/>
    </location>
</feature>
<dbReference type="EMBL" id="LFZN01000031">
    <property type="protein sequence ID" value="KXT03385.1"/>
    <property type="molecule type" value="Genomic_DNA"/>
</dbReference>
<sequence>MAPVKEEDDPVIAEYDVYLTPPLAEHIYLLQYPNRPRNRGYNSRYGATPEHMRIKPHSGYMEMDIKLSTEHNFNKYMGLKWGDATKASKELHNMSGTYGPAAGLVPAKARGLQRGTLKDNAQRELDLENDLQSFKEAEKDKKVHDIQTLGGQIIRHDAETEAGKPYYFVGAFQGDKLHLSKITGTVQMRPNFHHLDAEEERTRIASSRAQADAAIAVPQPVAQSLKQAQISNEDKNSVEYKLKAVMGAAATERWIPMEYVDDESDRAYRAFEEKLKVRDVENAPHLKSQLDNDGYLDAISAPRHDSPTRRRKRASRKKETVELEDDEDEHMADVDAEAGAAAG</sequence>
<proteinExistence type="predicted"/>
<gene>
    <name evidence="2" type="ORF">AC578_3974</name>
</gene>
<comment type="caution">
    <text evidence="2">The sequence shown here is derived from an EMBL/GenBank/DDBJ whole genome shotgun (WGS) entry which is preliminary data.</text>
</comment>
<dbReference type="Pfam" id="PF04801">
    <property type="entry name" value="RPC5"/>
    <property type="match status" value="2"/>
</dbReference>
<evidence type="ECO:0000313" key="3">
    <source>
        <dbReference type="Proteomes" id="UP000070133"/>
    </source>
</evidence>
<dbReference type="EMBL" id="LFZN01000031">
    <property type="protein sequence ID" value="KXT03386.1"/>
    <property type="molecule type" value="Genomic_DNA"/>
</dbReference>
<accession>A0A139HLJ2</accession>
<evidence type="ECO:0000256" key="1">
    <source>
        <dbReference type="SAM" id="MobiDB-lite"/>
    </source>
</evidence>
<dbReference type="AlphaFoldDB" id="A0A139HLJ2"/>
<keyword evidence="3" id="KW-1185">Reference proteome</keyword>
<reference evidence="2 3" key="1">
    <citation type="submission" date="2015-07" db="EMBL/GenBank/DDBJ databases">
        <title>Comparative genomics of the Sigatoka disease complex on banana suggests a link between parallel evolutionary changes in Pseudocercospora fijiensis and Pseudocercospora eumusae and increased virulence on the banana host.</title>
        <authorList>
            <person name="Chang T.-C."/>
            <person name="Salvucci A."/>
            <person name="Crous P.W."/>
            <person name="Stergiopoulos I."/>
        </authorList>
    </citation>
    <scope>NUCLEOTIDE SEQUENCE [LARGE SCALE GENOMIC DNA]</scope>
    <source>
        <strain evidence="2 3">CBS 114824</strain>
    </source>
</reference>
<dbReference type="PANTHER" id="PTHR12069:SF0">
    <property type="entry name" value="DNA-DIRECTED RNA POLYMERASE III SUBUNIT RPC5"/>
    <property type="match status" value="1"/>
</dbReference>
<evidence type="ECO:0008006" key="4">
    <source>
        <dbReference type="Google" id="ProtNLM"/>
    </source>
</evidence>
<dbReference type="GO" id="GO:0042797">
    <property type="term" value="P:tRNA transcription by RNA polymerase III"/>
    <property type="evidence" value="ECO:0007669"/>
    <property type="project" value="TreeGrafter"/>
</dbReference>
<dbReference type="InterPro" id="IPR006886">
    <property type="entry name" value="RNA_pol_III_Rpc5"/>
</dbReference>
<dbReference type="STRING" id="321146.A0A139HLJ2"/>
<name>A0A139HLJ2_9PEZI</name>
<dbReference type="PANTHER" id="PTHR12069">
    <property type="entry name" value="DNA-DIRECTED RNA POLYMERASES III 80 KDA POLYPEPTIDE RNA POLYMERASE III SUBUNIT 5"/>
    <property type="match status" value="1"/>
</dbReference>